<feature type="binding site" evidence="6">
    <location>
        <position position="35"/>
    </location>
    <ligand>
        <name>Mg(2+)</name>
        <dbReference type="ChEBI" id="CHEBI:18420"/>
        <label>1</label>
    </ligand>
</feature>
<comment type="cofactor">
    <cofactor evidence="6">
        <name>Mg(2+)</name>
        <dbReference type="ChEBI" id="CHEBI:18420"/>
    </cofactor>
    <cofactor evidence="6">
        <name>Mn(2+)</name>
        <dbReference type="ChEBI" id="CHEBI:29035"/>
    </cofactor>
    <text evidence="6">Probably binds two magnesium or manganese ions per subunit.</text>
</comment>
<feature type="domain" description="Endonuclease/exonuclease/phosphatase" evidence="8">
    <location>
        <begin position="4"/>
        <end position="243"/>
    </location>
</feature>
<dbReference type="PATRIC" id="fig|263820.9.peg.659"/>
<dbReference type="PROSITE" id="PS51435">
    <property type="entry name" value="AP_NUCLEASE_F1_4"/>
    <property type="match status" value="1"/>
</dbReference>
<dbReference type="GO" id="GO:0006284">
    <property type="term" value="P:base-excision repair"/>
    <property type="evidence" value="ECO:0007669"/>
    <property type="project" value="TreeGrafter"/>
</dbReference>
<dbReference type="eggNOG" id="arCOG02207">
    <property type="taxonomic scope" value="Archaea"/>
</dbReference>
<dbReference type="CDD" id="cd09073">
    <property type="entry name" value="ExoIII_AP-endo"/>
    <property type="match status" value="1"/>
</dbReference>
<dbReference type="InParanoid" id="Q6L1E0"/>
<keyword evidence="2 6" id="KW-0479">Metal-binding</keyword>
<evidence type="ECO:0000313" key="9">
    <source>
        <dbReference type="EMBL" id="AAT43212.1"/>
    </source>
</evidence>
<dbReference type="NCBIfam" id="TIGR00195">
    <property type="entry name" value="exoDNase_III"/>
    <property type="match status" value="1"/>
</dbReference>
<feature type="site" description="Transition state stabilizer" evidence="7">
    <location>
        <position position="148"/>
    </location>
</feature>
<evidence type="ECO:0000256" key="6">
    <source>
        <dbReference type="PIRSR" id="PIRSR604808-2"/>
    </source>
</evidence>
<dbReference type="Proteomes" id="UP000000438">
    <property type="component" value="Chromosome"/>
</dbReference>
<dbReference type="KEGG" id="pto:PTO0627"/>
<dbReference type="FunCoup" id="Q6L1E0">
    <property type="interactions" value="158"/>
</dbReference>
<feature type="binding site" evidence="6">
    <location>
        <position position="146"/>
    </location>
    <ligand>
        <name>Mg(2+)</name>
        <dbReference type="ChEBI" id="CHEBI:18420"/>
        <label>1</label>
    </ligand>
</feature>
<evidence type="ECO:0000256" key="3">
    <source>
        <dbReference type="ARBA" id="ARBA00022801"/>
    </source>
</evidence>
<dbReference type="GO" id="GO:0008081">
    <property type="term" value="F:phosphoric diester hydrolase activity"/>
    <property type="evidence" value="ECO:0007669"/>
    <property type="project" value="TreeGrafter"/>
</dbReference>
<sequence>MKILSWNVNGIRAAVKNGILNFINEENPDIVLLQEIKSGKNDLPEELHHMGYKIFINPAEKKGYSGTMALSKVEPLDYSSGIGIKDYDSEGRVQILKYDNFYIINTYFPNSQHGLTRLDYKIDFDNKFLEFCEKLRKEKPLIITGDFNVAHEEIDIARPKDNENNAGFTIQERNWMTEFLNHGYIDTYRYFHKEPGHYSWWSYRFNARAKNIGWRIDYFIVTDDFIKNVKDSIILENVKGSDHAPLELLL</sequence>
<proteinExistence type="inferred from homology"/>
<dbReference type="PaxDb" id="263820-PTO0627"/>
<evidence type="ECO:0000259" key="8">
    <source>
        <dbReference type="Pfam" id="PF03372"/>
    </source>
</evidence>
<evidence type="ECO:0000256" key="5">
    <source>
        <dbReference type="PIRSR" id="PIRSR604808-1"/>
    </source>
</evidence>
<dbReference type="RefSeq" id="WP_011177428.1">
    <property type="nucleotide sequence ID" value="NC_005877.1"/>
</dbReference>
<dbReference type="AlphaFoldDB" id="Q6L1E0"/>
<dbReference type="GO" id="GO:0003906">
    <property type="term" value="F:DNA-(apurinic or apyrimidinic site) endonuclease activity"/>
    <property type="evidence" value="ECO:0007669"/>
    <property type="project" value="TreeGrafter"/>
</dbReference>
<accession>Q6L1E0</accession>
<dbReference type="PANTHER" id="PTHR22748:SF6">
    <property type="entry name" value="DNA-(APURINIC OR APYRIMIDINIC SITE) ENDONUCLEASE"/>
    <property type="match status" value="1"/>
</dbReference>
<name>Q6L1E0_PICTO</name>
<dbReference type="GO" id="GO:0008311">
    <property type="term" value="F:double-stranded DNA 3'-5' DNA exonuclease activity"/>
    <property type="evidence" value="ECO:0007669"/>
    <property type="project" value="UniProtKB-EC"/>
</dbReference>
<dbReference type="GO" id="GO:0003677">
    <property type="term" value="F:DNA binding"/>
    <property type="evidence" value="ECO:0007669"/>
    <property type="project" value="InterPro"/>
</dbReference>
<reference evidence="9 10" key="1">
    <citation type="journal article" date="2004" name="Proc. Natl. Acad. Sci. U.S.A.">
        <title>Genome sequence of Picrophilus torridus and its implications for life around pH 0.</title>
        <authorList>
            <person name="Futterer O."/>
            <person name="Angelov A."/>
            <person name="Liesegang H."/>
            <person name="Gottschalk G."/>
            <person name="Schleper C."/>
            <person name="Schepers B."/>
            <person name="Dock C."/>
            <person name="Antranikian G."/>
            <person name="Liebl W."/>
        </authorList>
    </citation>
    <scope>NUCLEOTIDE SEQUENCE [LARGE SCALE GENOMIC DNA]</scope>
    <source>
        <strain evidence="10">ATCC 700027 / DSM 9790 / JCM 10055 / NBRC 100828</strain>
    </source>
</reference>
<dbReference type="SUPFAM" id="SSF56219">
    <property type="entry name" value="DNase I-like"/>
    <property type="match status" value="1"/>
</dbReference>
<evidence type="ECO:0000256" key="7">
    <source>
        <dbReference type="PIRSR" id="PIRSR604808-3"/>
    </source>
</evidence>
<feature type="binding site" evidence="6">
    <location>
        <position position="7"/>
    </location>
    <ligand>
        <name>Mg(2+)</name>
        <dbReference type="ChEBI" id="CHEBI:18420"/>
        <label>1</label>
    </ligand>
</feature>
<feature type="binding site" evidence="6">
    <location>
        <position position="242"/>
    </location>
    <ligand>
        <name>Mg(2+)</name>
        <dbReference type="ChEBI" id="CHEBI:18420"/>
        <label>1</label>
    </ligand>
</feature>
<keyword evidence="6" id="KW-0464">Manganese</keyword>
<dbReference type="Pfam" id="PF03372">
    <property type="entry name" value="Exo_endo_phos"/>
    <property type="match status" value="1"/>
</dbReference>
<dbReference type="PROSITE" id="PS00726">
    <property type="entry name" value="AP_NUCLEASE_F1_1"/>
    <property type="match status" value="1"/>
</dbReference>
<organism evidence="9 10">
    <name type="scientific">Picrophilus torridus (strain ATCC 700027 / DSM 9790 / JCM 10055 / NBRC 100828 / KAW 2/3)</name>
    <dbReference type="NCBI Taxonomy" id="1122961"/>
    <lineage>
        <taxon>Archaea</taxon>
        <taxon>Methanobacteriati</taxon>
        <taxon>Thermoplasmatota</taxon>
        <taxon>Thermoplasmata</taxon>
        <taxon>Thermoplasmatales</taxon>
        <taxon>Picrophilaceae</taxon>
        <taxon>Picrophilus</taxon>
    </lineage>
</organism>
<feature type="binding site" evidence="6">
    <location>
        <position position="243"/>
    </location>
    <ligand>
        <name>Mg(2+)</name>
        <dbReference type="ChEBI" id="CHEBI:18420"/>
        <label>1</label>
    </ligand>
</feature>
<dbReference type="InterPro" id="IPR005135">
    <property type="entry name" value="Endo/exonuclease/phosphatase"/>
</dbReference>
<feature type="binding site" evidence="6">
    <location>
        <position position="148"/>
    </location>
    <ligand>
        <name>Mg(2+)</name>
        <dbReference type="ChEBI" id="CHEBI:18420"/>
        <label>1</label>
    </ligand>
</feature>
<dbReference type="EC" id="3.1.11.2" evidence="9"/>
<feature type="active site" evidence="5">
    <location>
        <position position="107"/>
    </location>
</feature>
<keyword evidence="3 9" id="KW-0378">Hydrolase</keyword>
<dbReference type="PANTHER" id="PTHR22748">
    <property type="entry name" value="AP ENDONUCLEASE"/>
    <property type="match status" value="1"/>
</dbReference>
<protein>
    <submittedName>
        <fullName evidence="9">Exodeoxyribonuclease III</fullName>
        <ecNumber evidence="9">3.1.11.2</ecNumber>
    </submittedName>
</protein>
<feature type="site" description="Interaction with DNA substrate" evidence="7">
    <location>
        <position position="243"/>
    </location>
</feature>
<evidence type="ECO:0000256" key="1">
    <source>
        <dbReference type="ARBA" id="ARBA00007092"/>
    </source>
</evidence>
<evidence type="ECO:0000256" key="2">
    <source>
        <dbReference type="ARBA" id="ARBA00022723"/>
    </source>
</evidence>
<keyword evidence="4 6" id="KW-0460">Magnesium</keyword>
<dbReference type="NCBIfam" id="TIGR00633">
    <property type="entry name" value="xth"/>
    <property type="match status" value="1"/>
</dbReference>
<gene>
    <name evidence="9" type="ordered locus">PTO0627</name>
</gene>
<feature type="active site" description="Proton acceptor" evidence="5">
    <location>
        <position position="243"/>
    </location>
</feature>
<dbReference type="InterPro" id="IPR036691">
    <property type="entry name" value="Endo/exonu/phosph_ase_sf"/>
</dbReference>
<dbReference type="GO" id="GO:0046872">
    <property type="term" value="F:metal ion binding"/>
    <property type="evidence" value="ECO:0007669"/>
    <property type="project" value="UniProtKB-KW"/>
</dbReference>
<dbReference type="GeneID" id="2844395"/>
<dbReference type="InterPro" id="IPR004808">
    <property type="entry name" value="AP_endonuc_1"/>
</dbReference>
<dbReference type="OrthoDB" id="146626at2157"/>
<feature type="active site" description="Proton donor/acceptor" evidence="5">
    <location>
        <position position="146"/>
    </location>
</feature>
<evidence type="ECO:0000256" key="4">
    <source>
        <dbReference type="ARBA" id="ARBA00022842"/>
    </source>
</evidence>
<comment type="similarity">
    <text evidence="1">Belongs to the DNA repair enzymes AP/ExoA family.</text>
</comment>
<evidence type="ECO:0000313" key="10">
    <source>
        <dbReference type="Proteomes" id="UP000000438"/>
    </source>
</evidence>
<dbReference type="HOGENOM" id="CLU_027539_1_3_2"/>
<feature type="site" description="Important for catalytic activity" evidence="7">
    <location>
        <position position="217"/>
    </location>
</feature>
<dbReference type="STRING" id="263820.PTO0627"/>
<dbReference type="Gene3D" id="3.60.10.10">
    <property type="entry name" value="Endonuclease/exonuclease/phosphatase"/>
    <property type="match status" value="1"/>
</dbReference>
<dbReference type="InterPro" id="IPR020847">
    <property type="entry name" value="AP_endonuclease_F1_BS"/>
</dbReference>
<dbReference type="EMBL" id="AE017261">
    <property type="protein sequence ID" value="AAT43212.1"/>
    <property type="molecule type" value="Genomic_DNA"/>
</dbReference>